<evidence type="ECO:0000256" key="1">
    <source>
        <dbReference type="SAM" id="Phobius"/>
    </source>
</evidence>
<keyword evidence="1" id="KW-0812">Transmembrane</keyword>
<comment type="caution">
    <text evidence="2">The sequence shown here is derived from an EMBL/GenBank/DDBJ whole genome shotgun (WGS) entry which is preliminary data.</text>
</comment>
<reference evidence="2" key="1">
    <citation type="submission" date="2022-03" db="EMBL/GenBank/DDBJ databases">
        <authorList>
            <person name="Lindestad O."/>
        </authorList>
    </citation>
    <scope>NUCLEOTIDE SEQUENCE</scope>
</reference>
<keyword evidence="1" id="KW-1133">Transmembrane helix</keyword>
<dbReference type="Proteomes" id="UP000838756">
    <property type="component" value="Unassembled WGS sequence"/>
</dbReference>
<feature type="transmembrane region" description="Helical" evidence="1">
    <location>
        <begin position="6"/>
        <end position="25"/>
    </location>
</feature>
<name>A0A8S4QH88_9NEOP</name>
<accession>A0A8S4QH88</accession>
<sequence>MLDVLVYCLFVTLAALAVIEILKYWKRFYSEKNGSVIKWN</sequence>
<evidence type="ECO:0000313" key="2">
    <source>
        <dbReference type="EMBL" id="CAH2207701.1"/>
    </source>
</evidence>
<evidence type="ECO:0000313" key="3">
    <source>
        <dbReference type="Proteomes" id="UP000838756"/>
    </source>
</evidence>
<dbReference type="EMBL" id="CAKXAJ010001049">
    <property type="protein sequence ID" value="CAH2207701.1"/>
    <property type="molecule type" value="Genomic_DNA"/>
</dbReference>
<dbReference type="AlphaFoldDB" id="A0A8S4QH88"/>
<organism evidence="2 3">
    <name type="scientific">Pararge aegeria aegeria</name>
    <dbReference type="NCBI Taxonomy" id="348720"/>
    <lineage>
        <taxon>Eukaryota</taxon>
        <taxon>Metazoa</taxon>
        <taxon>Ecdysozoa</taxon>
        <taxon>Arthropoda</taxon>
        <taxon>Hexapoda</taxon>
        <taxon>Insecta</taxon>
        <taxon>Pterygota</taxon>
        <taxon>Neoptera</taxon>
        <taxon>Endopterygota</taxon>
        <taxon>Lepidoptera</taxon>
        <taxon>Glossata</taxon>
        <taxon>Ditrysia</taxon>
        <taxon>Papilionoidea</taxon>
        <taxon>Nymphalidae</taxon>
        <taxon>Satyrinae</taxon>
        <taxon>Satyrini</taxon>
        <taxon>Parargina</taxon>
        <taxon>Pararge</taxon>
    </lineage>
</organism>
<keyword evidence="3" id="KW-1185">Reference proteome</keyword>
<proteinExistence type="predicted"/>
<protein>
    <submittedName>
        <fullName evidence="2">Jg27758 protein</fullName>
    </submittedName>
</protein>
<gene>
    <name evidence="2" type="primary">jg27758</name>
    <name evidence="2" type="ORF">PAEG_LOCUS321</name>
</gene>
<feature type="non-terminal residue" evidence="2">
    <location>
        <position position="40"/>
    </location>
</feature>
<keyword evidence="1" id="KW-0472">Membrane</keyword>